<comment type="caution">
    <text evidence="2">The sequence shown here is derived from an EMBL/GenBank/DDBJ whole genome shotgun (WGS) entry which is preliminary data.</text>
</comment>
<name>A0AAN7AJ54_9PEZI</name>
<protein>
    <submittedName>
        <fullName evidence="2">Uncharacterized protein</fullName>
    </submittedName>
</protein>
<evidence type="ECO:0000313" key="3">
    <source>
        <dbReference type="Proteomes" id="UP001302126"/>
    </source>
</evidence>
<dbReference type="EMBL" id="MU864401">
    <property type="protein sequence ID" value="KAK4187555.1"/>
    <property type="molecule type" value="Genomic_DNA"/>
</dbReference>
<accession>A0AAN7AJ54</accession>
<proteinExistence type="predicted"/>
<evidence type="ECO:0000256" key="1">
    <source>
        <dbReference type="SAM" id="MobiDB-lite"/>
    </source>
</evidence>
<keyword evidence="3" id="KW-1185">Reference proteome</keyword>
<gene>
    <name evidence="2" type="ORF">QBC35DRAFT_515429</name>
</gene>
<feature type="region of interest" description="Disordered" evidence="1">
    <location>
        <begin position="1"/>
        <end position="23"/>
    </location>
</feature>
<reference evidence="2" key="1">
    <citation type="journal article" date="2023" name="Mol. Phylogenet. Evol.">
        <title>Genome-scale phylogeny and comparative genomics of the fungal order Sordariales.</title>
        <authorList>
            <person name="Hensen N."/>
            <person name="Bonometti L."/>
            <person name="Westerberg I."/>
            <person name="Brannstrom I.O."/>
            <person name="Guillou S."/>
            <person name="Cros-Aarteil S."/>
            <person name="Calhoun S."/>
            <person name="Haridas S."/>
            <person name="Kuo A."/>
            <person name="Mondo S."/>
            <person name="Pangilinan J."/>
            <person name="Riley R."/>
            <person name="LaButti K."/>
            <person name="Andreopoulos B."/>
            <person name="Lipzen A."/>
            <person name="Chen C."/>
            <person name="Yan M."/>
            <person name="Daum C."/>
            <person name="Ng V."/>
            <person name="Clum A."/>
            <person name="Steindorff A."/>
            <person name="Ohm R.A."/>
            <person name="Martin F."/>
            <person name="Silar P."/>
            <person name="Natvig D.O."/>
            <person name="Lalanne C."/>
            <person name="Gautier V."/>
            <person name="Ament-Velasquez S.L."/>
            <person name="Kruys A."/>
            <person name="Hutchinson M.I."/>
            <person name="Powell A.J."/>
            <person name="Barry K."/>
            <person name="Miller A.N."/>
            <person name="Grigoriev I.V."/>
            <person name="Debuchy R."/>
            <person name="Gladieux P."/>
            <person name="Hiltunen Thoren M."/>
            <person name="Johannesson H."/>
        </authorList>
    </citation>
    <scope>NUCLEOTIDE SEQUENCE</scope>
    <source>
        <strain evidence="2">PSN309</strain>
    </source>
</reference>
<reference evidence="2" key="2">
    <citation type="submission" date="2023-05" db="EMBL/GenBank/DDBJ databases">
        <authorList>
            <consortium name="Lawrence Berkeley National Laboratory"/>
            <person name="Steindorff A."/>
            <person name="Hensen N."/>
            <person name="Bonometti L."/>
            <person name="Westerberg I."/>
            <person name="Brannstrom I.O."/>
            <person name="Guillou S."/>
            <person name="Cros-Aarteil S."/>
            <person name="Calhoun S."/>
            <person name="Haridas S."/>
            <person name="Kuo A."/>
            <person name="Mondo S."/>
            <person name="Pangilinan J."/>
            <person name="Riley R."/>
            <person name="Labutti K."/>
            <person name="Andreopoulos B."/>
            <person name="Lipzen A."/>
            <person name="Chen C."/>
            <person name="Yanf M."/>
            <person name="Daum C."/>
            <person name="Ng V."/>
            <person name="Clum A."/>
            <person name="Ohm R."/>
            <person name="Martin F."/>
            <person name="Silar P."/>
            <person name="Natvig D."/>
            <person name="Lalanne C."/>
            <person name="Gautier V."/>
            <person name="Ament-Velasquez S.L."/>
            <person name="Kruys A."/>
            <person name="Hutchinson M.I."/>
            <person name="Powell A.J."/>
            <person name="Barry K."/>
            <person name="Miller A.N."/>
            <person name="Grigoriev I.V."/>
            <person name="Debuchy R."/>
            <person name="Gladieux P."/>
            <person name="Thoren M.H."/>
            <person name="Johannesson H."/>
        </authorList>
    </citation>
    <scope>NUCLEOTIDE SEQUENCE</scope>
    <source>
        <strain evidence="2">PSN309</strain>
    </source>
</reference>
<dbReference type="Proteomes" id="UP001302126">
    <property type="component" value="Unassembled WGS sequence"/>
</dbReference>
<organism evidence="2 3">
    <name type="scientific">Podospora australis</name>
    <dbReference type="NCBI Taxonomy" id="1536484"/>
    <lineage>
        <taxon>Eukaryota</taxon>
        <taxon>Fungi</taxon>
        <taxon>Dikarya</taxon>
        <taxon>Ascomycota</taxon>
        <taxon>Pezizomycotina</taxon>
        <taxon>Sordariomycetes</taxon>
        <taxon>Sordariomycetidae</taxon>
        <taxon>Sordariales</taxon>
        <taxon>Podosporaceae</taxon>
        <taxon>Podospora</taxon>
    </lineage>
</organism>
<dbReference type="AlphaFoldDB" id="A0AAN7AJ54"/>
<sequence>MPPIPPPEDISSILVTPSNPASSDTTTLDYVRCAKLHNWLVQHARNALGHGPLEQSSYLSLYREEAETLSIRDRLQPDLVSFLESIVVDEKVPFYFWVELLSPPSLLFPENMFWGDDTLEEDQIVMLYLTNNGLGSHDAGLLYDQHRRRATLCLGIEDFEFVFSVVEHEDLWVPLERVLGNWVEMVILGKVVAEPERDEGEQRGLSKLRFGPWGWKSHAEGQVEGAVRAYERLVGSIEARMPGREGEEEEERERLFGEEVFKDAGVVRGSFIWKFLERVQRPKFNKIAPGLVVPRDPAVFVSRQIFTRMVERRDVGEEGKAKEVIPPALIFMAEDESQTASFDTDQEWKGINPFLVPFQKGLAKGTRVPVGVYSESVEVTGFDNAEEGFRLILPFSVGGGEGETQARKSDGGLIEWDSVADLFQHGFKPFGGEWYRAQRLERLLDRWRELVEKGVWTVGPDGVEGGLEKFKDAMGEGWRDYWIEPDW</sequence>
<evidence type="ECO:0000313" key="2">
    <source>
        <dbReference type="EMBL" id="KAK4187555.1"/>
    </source>
</evidence>
<feature type="compositionally biased region" description="Polar residues" evidence="1">
    <location>
        <begin position="13"/>
        <end position="23"/>
    </location>
</feature>